<reference evidence="9 10" key="1">
    <citation type="submission" date="2024-02" db="EMBL/GenBank/DDBJ databases">
        <title>Roseovarius strain W115 nov., isolated from a marine algae.</title>
        <authorList>
            <person name="Lee M.W."/>
            <person name="Lee J.K."/>
            <person name="Kim J.M."/>
            <person name="Choi D.G."/>
            <person name="Baek J.H."/>
            <person name="Bayburt H."/>
            <person name="Jung J.J."/>
            <person name="Han D.M."/>
            <person name="Jeon C.O."/>
        </authorList>
    </citation>
    <scope>NUCLEOTIDE SEQUENCE [LARGE SCALE GENOMIC DNA]</scope>
    <source>
        <strain evidence="9 10">W115</strain>
    </source>
</reference>
<keyword evidence="4" id="KW-0862">Zinc</keyword>
<keyword evidence="6 7" id="KW-0030">Aminoacyl-tRNA synthetase</keyword>
<dbReference type="PROSITE" id="PS00178">
    <property type="entry name" value="AA_TRNA_LIGASE_I"/>
    <property type="match status" value="1"/>
</dbReference>
<dbReference type="InterPro" id="IPR014729">
    <property type="entry name" value="Rossmann-like_a/b/a_fold"/>
</dbReference>
<proteinExistence type="inferred from homology"/>
<dbReference type="NCBIfam" id="NF004315">
    <property type="entry name" value="PRK05710.1-4"/>
    <property type="match status" value="1"/>
</dbReference>
<evidence type="ECO:0000313" key="10">
    <source>
        <dbReference type="Proteomes" id="UP001281305"/>
    </source>
</evidence>
<dbReference type="Proteomes" id="UP001281305">
    <property type="component" value="Chromosome"/>
</dbReference>
<name>A0ABZ2TIK0_9RHOB</name>
<dbReference type="InterPro" id="IPR001412">
    <property type="entry name" value="aa-tRNA-synth_I_CS"/>
</dbReference>
<evidence type="ECO:0000256" key="6">
    <source>
        <dbReference type="ARBA" id="ARBA00023146"/>
    </source>
</evidence>
<evidence type="ECO:0000256" key="2">
    <source>
        <dbReference type="ARBA" id="ARBA00022723"/>
    </source>
</evidence>
<feature type="domain" description="Glutamyl/glutaminyl-tRNA synthetase class Ib catalytic" evidence="8">
    <location>
        <begin position="4"/>
        <end position="108"/>
    </location>
</feature>
<dbReference type="PANTHER" id="PTHR43311:SF1">
    <property type="entry name" value="GLUTAMYL-Q TRNA(ASP) SYNTHETASE"/>
    <property type="match status" value="1"/>
</dbReference>
<dbReference type="EC" id="6.1.1.-" evidence="9"/>
<accession>A0ABZ2TIK0</accession>
<evidence type="ECO:0000259" key="8">
    <source>
        <dbReference type="Pfam" id="PF00749"/>
    </source>
</evidence>
<dbReference type="InterPro" id="IPR049940">
    <property type="entry name" value="GluQ/Sye"/>
</dbReference>
<dbReference type="PANTHER" id="PTHR43311">
    <property type="entry name" value="GLUTAMATE--TRNA LIGASE"/>
    <property type="match status" value="1"/>
</dbReference>
<keyword evidence="10" id="KW-1185">Reference proteome</keyword>
<evidence type="ECO:0000256" key="7">
    <source>
        <dbReference type="RuleBase" id="RU363037"/>
    </source>
</evidence>
<keyword evidence="7" id="KW-0648">Protein biosynthesis</keyword>
<keyword evidence="5 7" id="KW-0067">ATP-binding</keyword>
<dbReference type="EMBL" id="CP146606">
    <property type="protein sequence ID" value="WYK17948.1"/>
    <property type="molecule type" value="Genomic_DNA"/>
</dbReference>
<dbReference type="PRINTS" id="PR00987">
    <property type="entry name" value="TRNASYNTHGLU"/>
</dbReference>
<sequence length="284" mass="31053">MIFRTRFAPSPTGPLHLGHAYSALLAHDMATAEGGAFHLRIDDIDQSRARTEWEALIFEDLNWLGLSWPEPAWRQSSRVPRYREALETLWDQGLLYPCTCSRADIRAASSAPQEGAPLHGPDGIVYPGTCRPHTPPNGPMPDTALRLDMSQALARLSAPLTFDETGAGPGGESGNITPEGMPHLVGDVALARPGMGASYHLSIVIDDSDQDITHVIRGQDLFAATQIHVLLQRLLGLPTPIYHHHRLIRDDTGKRLAKRDDARSLATYRDAGKTPSDIRAMVGL</sequence>
<gene>
    <name evidence="9" type="primary">gluQRS</name>
    <name evidence="9" type="ORF">RZS32_016405</name>
</gene>
<protein>
    <submittedName>
        <fullName evidence="9">tRNA glutamyl-Q(34) synthetase GluQRS</fullName>
        <ecNumber evidence="9">6.1.1.-</ecNumber>
    </submittedName>
</protein>
<evidence type="ECO:0000256" key="3">
    <source>
        <dbReference type="ARBA" id="ARBA00022741"/>
    </source>
</evidence>
<dbReference type="Pfam" id="PF00749">
    <property type="entry name" value="tRNA-synt_1c"/>
    <property type="match status" value="2"/>
</dbReference>
<keyword evidence="1 7" id="KW-0436">Ligase</keyword>
<dbReference type="GO" id="GO:0016874">
    <property type="term" value="F:ligase activity"/>
    <property type="evidence" value="ECO:0007669"/>
    <property type="project" value="UniProtKB-KW"/>
</dbReference>
<evidence type="ECO:0000256" key="1">
    <source>
        <dbReference type="ARBA" id="ARBA00022598"/>
    </source>
</evidence>
<dbReference type="Gene3D" id="3.40.50.620">
    <property type="entry name" value="HUPs"/>
    <property type="match status" value="1"/>
</dbReference>
<dbReference type="InterPro" id="IPR020058">
    <property type="entry name" value="Glu/Gln-tRNA-synth_Ib_cat-dom"/>
</dbReference>
<keyword evidence="3 7" id="KW-0547">Nucleotide-binding</keyword>
<evidence type="ECO:0000313" key="9">
    <source>
        <dbReference type="EMBL" id="WYK17948.1"/>
    </source>
</evidence>
<comment type="similarity">
    <text evidence="7">Belongs to the class-I aminoacyl-tRNA synthetase family.</text>
</comment>
<evidence type="ECO:0000256" key="4">
    <source>
        <dbReference type="ARBA" id="ARBA00022833"/>
    </source>
</evidence>
<keyword evidence="2" id="KW-0479">Metal-binding</keyword>
<dbReference type="InterPro" id="IPR000924">
    <property type="entry name" value="Glu/Gln-tRNA-synth"/>
</dbReference>
<dbReference type="SUPFAM" id="SSF52374">
    <property type="entry name" value="Nucleotidylyl transferase"/>
    <property type="match status" value="1"/>
</dbReference>
<feature type="domain" description="Glutamyl/glutaminyl-tRNA synthetase class Ib catalytic" evidence="8">
    <location>
        <begin position="190"/>
        <end position="280"/>
    </location>
</feature>
<evidence type="ECO:0000256" key="5">
    <source>
        <dbReference type="ARBA" id="ARBA00022840"/>
    </source>
</evidence>
<organism evidence="9 10">
    <name type="scientific">Roseovarius rhodophyticola</name>
    <dbReference type="NCBI Taxonomy" id="3080827"/>
    <lineage>
        <taxon>Bacteria</taxon>
        <taxon>Pseudomonadati</taxon>
        <taxon>Pseudomonadota</taxon>
        <taxon>Alphaproteobacteria</taxon>
        <taxon>Rhodobacterales</taxon>
        <taxon>Roseobacteraceae</taxon>
        <taxon>Roseovarius</taxon>
    </lineage>
</organism>